<evidence type="ECO:0000313" key="1">
    <source>
        <dbReference type="EMBL" id="BAJ89109.1"/>
    </source>
</evidence>
<dbReference type="EMBL" id="AK357895">
    <property type="protein sequence ID" value="BAJ89109.1"/>
    <property type="molecule type" value="mRNA"/>
</dbReference>
<accession>F2D1Y8</accession>
<dbReference type="InterPro" id="IPR038765">
    <property type="entry name" value="Papain-like_cys_pep_sf"/>
</dbReference>
<dbReference type="Gene3D" id="3.40.395.10">
    <property type="entry name" value="Adenoviral Proteinase, Chain A"/>
    <property type="match status" value="1"/>
</dbReference>
<protein>
    <submittedName>
        <fullName evidence="1">Predicted protein</fullName>
    </submittedName>
</protein>
<dbReference type="AlphaFoldDB" id="F2D1Y8"/>
<organism evidence="1">
    <name type="scientific">Hordeum vulgare subsp. vulgare</name>
    <name type="common">Domesticated barley</name>
    <dbReference type="NCBI Taxonomy" id="112509"/>
    <lineage>
        <taxon>Eukaryota</taxon>
        <taxon>Viridiplantae</taxon>
        <taxon>Streptophyta</taxon>
        <taxon>Embryophyta</taxon>
        <taxon>Tracheophyta</taxon>
        <taxon>Spermatophyta</taxon>
        <taxon>Magnoliopsida</taxon>
        <taxon>Liliopsida</taxon>
        <taxon>Poales</taxon>
        <taxon>Poaceae</taxon>
        <taxon>BOP clade</taxon>
        <taxon>Pooideae</taxon>
        <taxon>Triticodae</taxon>
        <taxon>Triticeae</taxon>
        <taxon>Hordeinae</taxon>
        <taxon>Hordeum</taxon>
    </lineage>
</organism>
<proteinExistence type="evidence at transcript level"/>
<dbReference type="SUPFAM" id="SSF54001">
    <property type="entry name" value="Cysteine proteinases"/>
    <property type="match status" value="1"/>
</dbReference>
<sequence length="101" mass="11415">MSVPPKTKLVGIFDAVLSVEDLAGLINGDAFLDDSVINAYIYFMRAQEHLRHRARGNVHLETTYASAILKRDGNLDIAPSNMDTSYDGFIIIYNMTWFIFQ</sequence>
<name>F2D1Y8_HORVV</name>
<reference evidence="1" key="1">
    <citation type="journal article" date="2011" name="Plant Physiol.">
        <title>Comprehensive sequence analysis of 24,783 barley full-length cDNAs derived from 12 clone libraries.</title>
        <authorList>
            <person name="Matsumoto T."/>
            <person name="Tanaka T."/>
            <person name="Sakai H."/>
            <person name="Amano N."/>
            <person name="Kanamori H."/>
            <person name="Kurita K."/>
            <person name="Kikuta A."/>
            <person name="Kamiya K."/>
            <person name="Yamamoto M."/>
            <person name="Ikawa H."/>
            <person name="Fujii N."/>
            <person name="Hori K."/>
            <person name="Itoh T."/>
            <person name="Sato K."/>
        </authorList>
    </citation>
    <scope>NUCLEOTIDE SEQUENCE</scope>
    <source>
        <tissue evidence="1">Shoot</tissue>
    </source>
</reference>